<evidence type="ECO:0000256" key="2">
    <source>
        <dbReference type="ARBA" id="ARBA00008143"/>
    </source>
</evidence>
<keyword evidence="5 11" id="KW-0812">Transmembrane</keyword>
<dbReference type="Proteomes" id="UP000644693">
    <property type="component" value="Unassembled WGS sequence"/>
</dbReference>
<dbReference type="GO" id="GO:0015344">
    <property type="term" value="F:siderophore uptake transmembrane transporter activity"/>
    <property type="evidence" value="ECO:0007669"/>
    <property type="project" value="TreeGrafter"/>
</dbReference>
<evidence type="ECO:0000256" key="9">
    <source>
        <dbReference type="ARBA" id="ARBA00023170"/>
    </source>
</evidence>
<evidence type="ECO:0000313" key="16">
    <source>
        <dbReference type="EMBL" id="GHD29975.1"/>
    </source>
</evidence>
<dbReference type="InterPro" id="IPR036942">
    <property type="entry name" value="Beta-barrel_TonB_sf"/>
</dbReference>
<keyword evidence="17" id="KW-1185">Reference proteome</keyword>
<dbReference type="Gene3D" id="2.40.170.20">
    <property type="entry name" value="TonB-dependent receptor, beta-barrel domain"/>
    <property type="match status" value="1"/>
</dbReference>
<feature type="chain" id="PRO_5037526806" evidence="13">
    <location>
        <begin position="24"/>
        <end position="617"/>
    </location>
</feature>
<comment type="similarity">
    <text evidence="2">Belongs to the TonB-dependent receptor family. Hemoglobin/haptoglobin binding protein subfamily.</text>
</comment>
<dbReference type="SUPFAM" id="SSF56935">
    <property type="entry name" value="Porins"/>
    <property type="match status" value="1"/>
</dbReference>
<keyword evidence="10 11" id="KW-0998">Cell outer membrane</keyword>
<evidence type="ECO:0000313" key="17">
    <source>
        <dbReference type="Proteomes" id="UP000644693"/>
    </source>
</evidence>
<dbReference type="PANTHER" id="PTHR30069:SF29">
    <property type="entry name" value="HEMOGLOBIN AND HEMOGLOBIN-HAPTOGLOBIN-BINDING PROTEIN 1-RELATED"/>
    <property type="match status" value="1"/>
</dbReference>
<dbReference type="PROSITE" id="PS52016">
    <property type="entry name" value="TONB_DEPENDENT_REC_3"/>
    <property type="match status" value="1"/>
</dbReference>
<keyword evidence="8 11" id="KW-0472">Membrane</keyword>
<feature type="domain" description="TonB-dependent receptor plug" evidence="15">
    <location>
        <begin position="43"/>
        <end position="147"/>
    </location>
</feature>
<feature type="domain" description="TonB-dependent receptor-like beta-barrel" evidence="14">
    <location>
        <begin position="168"/>
        <end position="591"/>
    </location>
</feature>
<evidence type="ECO:0000256" key="12">
    <source>
        <dbReference type="RuleBase" id="RU003357"/>
    </source>
</evidence>
<keyword evidence="3 11" id="KW-0813">Transport</keyword>
<dbReference type="Pfam" id="PF00593">
    <property type="entry name" value="TonB_dep_Rec_b-barrel"/>
    <property type="match status" value="1"/>
</dbReference>
<evidence type="ECO:0000259" key="15">
    <source>
        <dbReference type="Pfam" id="PF07715"/>
    </source>
</evidence>
<dbReference type="PANTHER" id="PTHR30069">
    <property type="entry name" value="TONB-DEPENDENT OUTER MEMBRANE RECEPTOR"/>
    <property type="match status" value="1"/>
</dbReference>
<dbReference type="GO" id="GO:0009279">
    <property type="term" value="C:cell outer membrane"/>
    <property type="evidence" value="ECO:0007669"/>
    <property type="project" value="UniProtKB-SubCell"/>
</dbReference>
<dbReference type="InterPro" id="IPR000531">
    <property type="entry name" value="Beta-barrel_TonB"/>
</dbReference>
<proteinExistence type="inferred from homology"/>
<gene>
    <name evidence="16" type="ORF">GCM10007053_11260</name>
</gene>
<dbReference type="EMBL" id="BMYM01000001">
    <property type="protein sequence ID" value="GHD29975.1"/>
    <property type="molecule type" value="Genomic_DNA"/>
</dbReference>
<evidence type="ECO:0000256" key="3">
    <source>
        <dbReference type="ARBA" id="ARBA00022448"/>
    </source>
</evidence>
<evidence type="ECO:0000256" key="7">
    <source>
        <dbReference type="ARBA" id="ARBA00023077"/>
    </source>
</evidence>
<dbReference type="CDD" id="cd01347">
    <property type="entry name" value="ligand_gated_channel"/>
    <property type="match status" value="1"/>
</dbReference>
<protein>
    <submittedName>
        <fullName evidence="16">TonB-dependent receptor</fullName>
    </submittedName>
</protein>
<evidence type="ECO:0000256" key="10">
    <source>
        <dbReference type="ARBA" id="ARBA00023237"/>
    </source>
</evidence>
<evidence type="ECO:0000256" key="11">
    <source>
        <dbReference type="PROSITE-ProRule" id="PRU01360"/>
    </source>
</evidence>
<evidence type="ECO:0000259" key="14">
    <source>
        <dbReference type="Pfam" id="PF00593"/>
    </source>
</evidence>
<evidence type="ECO:0000256" key="8">
    <source>
        <dbReference type="ARBA" id="ARBA00023136"/>
    </source>
</evidence>
<keyword evidence="6 13" id="KW-0732">Signal</keyword>
<comment type="subcellular location">
    <subcellularLocation>
        <location evidence="1 11">Cell outer membrane</location>
        <topology evidence="1 11">Multi-pass membrane protein</topology>
    </subcellularLocation>
</comment>
<dbReference type="RefSeq" id="WP_189475962.1">
    <property type="nucleotide sequence ID" value="NZ_BMYM01000001.1"/>
</dbReference>
<keyword evidence="9 16" id="KW-0675">Receptor</keyword>
<evidence type="ECO:0000256" key="4">
    <source>
        <dbReference type="ARBA" id="ARBA00022452"/>
    </source>
</evidence>
<keyword evidence="7 12" id="KW-0798">TonB box</keyword>
<keyword evidence="4 11" id="KW-1134">Transmembrane beta strand</keyword>
<dbReference type="Pfam" id="PF07715">
    <property type="entry name" value="Plug"/>
    <property type="match status" value="1"/>
</dbReference>
<dbReference type="InterPro" id="IPR037066">
    <property type="entry name" value="Plug_dom_sf"/>
</dbReference>
<sequence>MNTTYFRLSALAAAVAVASPVSAQQTLEEVVVTSSRVEMPLRLVGTSVSVITEETIQDYGFNALADVLRTQPSVAVSNSGGQGSVTTVRIRGEEGFRTRTYIDGIDVSDASGIQIGPRFEHILSSGIGRVEILRGPQGLMYGADAGGIVNIFTTTKTDGLGGSVSAEGGRYGTQQYTGAVAGGNELGDFSLSAADYSTDGFNARTDDTVTRDDDGYDNTTVHARAGWNVSEGFRLEGVYRDVDADGEYDNCFTASFSRSEDCDSEFDQSAWRVSAKIDSEILSHSLSYNFSDTERAFFTEGQPGFATEGELQRIEYLANYKISDNWAAIAGIDLLSEELDDGSVKRDRDQDGYYAELQGQVTKGLYLTGGLRYDDNEDFGSHSTYRASAAYLIPLQGSELKLKATYGTGFRAPSLSELAYNEGPFAFPPATDNALQEEESEGFDIGVAWATDGGLYLEAVYFDQRVDNEIFFDQVGFSGYLQGDGEIDSSGVELITEWQIAEALTLTGNYTYNDTEDSTNDTRIRRPEHLANIGLQWNPLAERLRLGLYIRGAYDAVDVDGSSLDDYEVVNLSASYEVLQGLELYGRVENLLDEDYEETPGFNTTGAAAYAGVRYQF</sequence>
<dbReference type="Gene3D" id="2.170.130.10">
    <property type="entry name" value="TonB-dependent receptor, plug domain"/>
    <property type="match status" value="1"/>
</dbReference>
<feature type="signal peptide" evidence="13">
    <location>
        <begin position="1"/>
        <end position="23"/>
    </location>
</feature>
<evidence type="ECO:0000256" key="13">
    <source>
        <dbReference type="SAM" id="SignalP"/>
    </source>
</evidence>
<reference evidence="16" key="1">
    <citation type="journal article" date="2014" name="Int. J. Syst. Evol. Microbiol.">
        <title>Complete genome sequence of Corynebacterium casei LMG S-19264T (=DSM 44701T), isolated from a smear-ripened cheese.</title>
        <authorList>
            <consortium name="US DOE Joint Genome Institute (JGI-PGF)"/>
            <person name="Walter F."/>
            <person name="Albersmeier A."/>
            <person name="Kalinowski J."/>
            <person name="Ruckert C."/>
        </authorList>
    </citation>
    <scope>NUCLEOTIDE SEQUENCE</scope>
    <source>
        <strain evidence="16">KCTC 23430</strain>
    </source>
</reference>
<dbReference type="InterPro" id="IPR012910">
    <property type="entry name" value="Plug_dom"/>
</dbReference>
<dbReference type="GO" id="GO:0044718">
    <property type="term" value="P:siderophore transmembrane transport"/>
    <property type="evidence" value="ECO:0007669"/>
    <property type="project" value="TreeGrafter"/>
</dbReference>
<evidence type="ECO:0000256" key="5">
    <source>
        <dbReference type="ARBA" id="ARBA00022692"/>
    </source>
</evidence>
<name>A0A918XGQ5_9GAMM</name>
<reference evidence="16" key="2">
    <citation type="submission" date="2020-09" db="EMBL/GenBank/DDBJ databases">
        <authorList>
            <person name="Sun Q."/>
            <person name="Kim S."/>
        </authorList>
    </citation>
    <scope>NUCLEOTIDE SEQUENCE</scope>
    <source>
        <strain evidence="16">KCTC 23430</strain>
    </source>
</reference>
<evidence type="ECO:0000256" key="1">
    <source>
        <dbReference type="ARBA" id="ARBA00004571"/>
    </source>
</evidence>
<accession>A0A918XGQ5</accession>
<organism evidence="16 17">
    <name type="scientific">Parahalioglobus pacificus</name>
    <dbReference type="NCBI Taxonomy" id="930806"/>
    <lineage>
        <taxon>Bacteria</taxon>
        <taxon>Pseudomonadati</taxon>
        <taxon>Pseudomonadota</taxon>
        <taxon>Gammaproteobacteria</taxon>
        <taxon>Cellvibrionales</taxon>
        <taxon>Halieaceae</taxon>
        <taxon>Parahalioglobus</taxon>
    </lineage>
</organism>
<dbReference type="InterPro" id="IPR039426">
    <property type="entry name" value="TonB-dep_rcpt-like"/>
</dbReference>
<dbReference type="AlphaFoldDB" id="A0A918XGQ5"/>
<evidence type="ECO:0000256" key="6">
    <source>
        <dbReference type="ARBA" id="ARBA00022729"/>
    </source>
</evidence>
<comment type="caution">
    <text evidence="16">The sequence shown here is derived from an EMBL/GenBank/DDBJ whole genome shotgun (WGS) entry which is preliminary data.</text>
</comment>